<dbReference type="eggNOG" id="COG2304">
    <property type="taxonomic scope" value="Bacteria"/>
</dbReference>
<comment type="caution">
    <text evidence="3">The sequence shown here is derived from an EMBL/GenBank/DDBJ whole genome shotgun (WGS) entry which is preliminary data.</text>
</comment>
<evidence type="ECO:0000313" key="3">
    <source>
        <dbReference type="EMBL" id="EIC01443.1"/>
    </source>
</evidence>
<keyword evidence="4" id="KW-1185">Reference proteome</keyword>
<dbReference type="InterPro" id="IPR008979">
    <property type="entry name" value="Galactose-bd-like_sf"/>
</dbReference>
<protein>
    <recommendedName>
        <fullName evidence="2">NAD glycohydrolase translocation F5/8 type C domain-containing protein</fullName>
    </recommendedName>
</protein>
<dbReference type="OrthoDB" id="370758at2"/>
<evidence type="ECO:0000259" key="2">
    <source>
        <dbReference type="Pfam" id="PF25302"/>
    </source>
</evidence>
<keyword evidence="1" id="KW-0732">Signal</keyword>
<feature type="signal peptide" evidence="1">
    <location>
        <begin position="1"/>
        <end position="18"/>
    </location>
</feature>
<organism evidence="3 4">
    <name type="scientific">Treponema saccharophilum DSM 2985</name>
    <dbReference type="NCBI Taxonomy" id="907348"/>
    <lineage>
        <taxon>Bacteria</taxon>
        <taxon>Pseudomonadati</taxon>
        <taxon>Spirochaetota</taxon>
        <taxon>Spirochaetia</taxon>
        <taxon>Spirochaetales</taxon>
        <taxon>Treponemataceae</taxon>
        <taxon>Treponema</taxon>
    </lineage>
</organism>
<dbReference type="Pfam" id="PF25302">
    <property type="entry name" value="NADase_transloc"/>
    <property type="match status" value="1"/>
</dbReference>
<reference evidence="3 4" key="1">
    <citation type="submission" date="2011-09" db="EMBL/GenBank/DDBJ databases">
        <title>The draft genome of Treponema saccharophilum DSM 2985.</title>
        <authorList>
            <consortium name="US DOE Joint Genome Institute (JGI-PGF)"/>
            <person name="Lucas S."/>
            <person name="Copeland A."/>
            <person name="Lapidus A."/>
            <person name="Glavina del Rio T."/>
            <person name="Dalin E."/>
            <person name="Tice H."/>
            <person name="Bruce D."/>
            <person name="Goodwin L."/>
            <person name="Pitluck S."/>
            <person name="Peters L."/>
            <person name="Kyrpides N."/>
            <person name="Mavromatis K."/>
            <person name="Ivanova N."/>
            <person name="Markowitz V."/>
            <person name="Cheng J.-F."/>
            <person name="Hugenholtz P."/>
            <person name="Woyke T."/>
            <person name="Wu D."/>
            <person name="Gronow S."/>
            <person name="Wellnitz S."/>
            <person name="Brambilla E."/>
            <person name="Klenk H.-P."/>
            <person name="Eisen J.A."/>
        </authorList>
    </citation>
    <scope>NUCLEOTIDE SEQUENCE [LARGE SCALE GENOMIC DNA]</scope>
    <source>
        <strain evidence="3 4">DSM 2985</strain>
    </source>
</reference>
<sequence>MKKIFFAMMMFVSFQIFAERILADCAYLRSAEASSTLSEWLSGKEVVYDALNAFDNDTETVWVENADDSGIDERLTVVFYEPIKIDEIQIINGFAHKDYYKKNNRVKTLNIGFLYTDAGYVREYTLKDNCENFQSIYLDETFTVDALVFTIQDVYRGTKYNDTCIDEIRFYYKGRNIDIKNVKTLKQAKKDAKAKASKNLDEDSALYKKLYKRAERYYQTKDGKYNGKAFLVPLNSGDVKGYAVIFDGRKVGLYDCWFRGVDDYKKLTADYEHLWQWKENPNINIYDYSFIVDIGYRYMDHREFSFDSSTNSVITEQGTVQYGPDGFCGGYEYRDYLVDVEQNSTYEPFSSVSEPNYRIDVNGNQYLLVDPECLFVDFWEP</sequence>
<dbReference type="AlphaFoldDB" id="H7EM35"/>
<dbReference type="InterPro" id="IPR057561">
    <property type="entry name" value="NADase_transloc"/>
</dbReference>
<dbReference type="PATRIC" id="fig|907348.3.peg.1989"/>
<dbReference type="EMBL" id="AGRW01000050">
    <property type="protein sequence ID" value="EIC01443.1"/>
    <property type="molecule type" value="Genomic_DNA"/>
</dbReference>
<dbReference type="Proteomes" id="UP000003571">
    <property type="component" value="Unassembled WGS sequence"/>
</dbReference>
<gene>
    <name evidence="3" type="ORF">TresaDRAFT_1335</name>
</gene>
<dbReference type="Gene3D" id="2.60.120.260">
    <property type="entry name" value="Galactose-binding domain-like"/>
    <property type="match status" value="1"/>
</dbReference>
<dbReference type="STRING" id="907348.TresaDRAFT_1335"/>
<name>H7EM35_9SPIR</name>
<accession>H7EM35</accession>
<dbReference type="SUPFAM" id="SSF49785">
    <property type="entry name" value="Galactose-binding domain-like"/>
    <property type="match status" value="1"/>
</dbReference>
<evidence type="ECO:0000313" key="4">
    <source>
        <dbReference type="Proteomes" id="UP000003571"/>
    </source>
</evidence>
<dbReference type="NCBIfam" id="NF047619">
    <property type="entry name" value="NADase_discoid"/>
    <property type="match status" value="1"/>
</dbReference>
<feature type="domain" description="NAD glycohydrolase translocation F5/8 type C" evidence="2">
    <location>
        <begin position="29"/>
        <end position="171"/>
    </location>
</feature>
<evidence type="ECO:0000256" key="1">
    <source>
        <dbReference type="SAM" id="SignalP"/>
    </source>
</evidence>
<proteinExistence type="predicted"/>
<dbReference type="RefSeq" id="WP_002705215.1">
    <property type="nucleotide sequence ID" value="NZ_AGRW01000050.1"/>
</dbReference>
<feature type="chain" id="PRO_5003609260" description="NAD glycohydrolase translocation F5/8 type C domain-containing protein" evidence="1">
    <location>
        <begin position="19"/>
        <end position="381"/>
    </location>
</feature>